<evidence type="ECO:0000256" key="1">
    <source>
        <dbReference type="ARBA" id="ARBA00022450"/>
    </source>
</evidence>
<dbReference type="SUPFAM" id="SSF47336">
    <property type="entry name" value="ACP-like"/>
    <property type="match status" value="1"/>
</dbReference>
<evidence type="ECO:0000259" key="3">
    <source>
        <dbReference type="PROSITE" id="PS50075"/>
    </source>
</evidence>
<keyword evidence="1" id="KW-0596">Phosphopantetheine</keyword>
<accession>A0A941B1H8</accession>
<protein>
    <submittedName>
        <fullName evidence="4">Acyl carrier protein</fullName>
    </submittedName>
</protein>
<dbReference type="AlphaFoldDB" id="A0A941B1H8"/>
<name>A0A941B1H8_9ACTN</name>
<keyword evidence="2" id="KW-0597">Phosphoprotein</keyword>
<dbReference type="Proteomes" id="UP000677875">
    <property type="component" value="Unassembled WGS sequence"/>
</dbReference>
<feature type="domain" description="Carrier" evidence="3">
    <location>
        <begin position="11"/>
        <end position="86"/>
    </location>
</feature>
<keyword evidence="5" id="KW-1185">Reference proteome</keyword>
<dbReference type="GO" id="GO:0031177">
    <property type="term" value="F:phosphopantetheine binding"/>
    <property type="evidence" value="ECO:0007669"/>
    <property type="project" value="InterPro"/>
</dbReference>
<dbReference type="EMBL" id="JAGPNL010000004">
    <property type="protein sequence ID" value="MBQ0828056.1"/>
    <property type="molecule type" value="Genomic_DNA"/>
</dbReference>
<evidence type="ECO:0000256" key="2">
    <source>
        <dbReference type="ARBA" id="ARBA00022553"/>
    </source>
</evidence>
<dbReference type="InterPro" id="IPR036736">
    <property type="entry name" value="ACP-like_sf"/>
</dbReference>
<dbReference type="PROSITE" id="PS50075">
    <property type="entry name" value="CARRIER"/>
    <property type="match status" value="1"/>
</dbReference>
<gene>
    <name evidence="4" type="ORF">J5Y05_16365</name>
</gene>
<dbReference type="GO" id="GO:0005737">
    <property type="term" value="C:cytoplasm"/>
    <property type="evidence" value="ECO:0007669"/>
    <property type="project" value="TreeGrafter"/>
</dbReference>
<dbReference type="InterPro" id="IPR020806">
    <property type="entry name" value="PKS_PP-bd"/>
</dbReference>
<dbReference type="GO" id="GO:0043041">
    <property type="term" value="P:amino acid activation for nonribosomal peptide biosynthetic process"/>
    <property type="evidence" value="ECO:0007669"/>
    <property type="project" value="TreeGrafter"/>
</dbReference>
<proteinExistence type="predicted"/>
<dbReference type="Pfam" id="PF00550">
    <property type="entry name" value="PP-binding"/>
    <property type="match status" value="1"/>
</dbReference>
<comment type="caution">
    <text evidence="4">The sequence shown here is derived from an EMBL/GenBank/DDBJ whole genome shotgun (WGS) entry which is preliminary data.</text>
</comment>
<dbReference type="InterPro" id="IPR009081">
    <property type="entry name" value="PP-bd_ACP"/>
</dbReference>
<organism evidence="4 5">
    <name type="scientific">Streptomyces tagetis</name>
    <dbReference type="NCBI Taxonomy" id="2820809"/>
    <lineage>
        <taxon>Bacteria</taxon>
        <taxon>Bacillati</taxon>
        <taxon>Actinomycetota</taxon>
        <taxon>Actinomycetes</taxon>
        <taxon>Kitasatosporales</taxon>
        <taxon>Streptomycetaceae</taxon>
        <taxon>Streptomyces</taxon>
    </lineage>
</organism>
<sequence length="90" mass="9961">MTRPLAVTTNERNAVTADRVRAIWRRELQRDDIMPDDDFFALGGDSLIMVRIQGAFIEELGAEVPMDQLFLNPTVGSIAAYIDSRAAPAP</sequence>
<evidence type="ECO:0000313" key="5">
    <source>
        <dbReference type="Proteomes" id="UP000677875"/>
    </source>
</evidence>
<dbReference type="GO" id="GO:0044550">
    <property type="term" value="P:secondary metabolite biosynthetic process"/>
    <property type="evidence" value="ECO:0007669"/>
    <property type="project" value="TreeGrafter"/>
</dbReference>
<dbReference type="GO" id="GO:0017000">
    <property type="term" value="P:antibiotic biosynthetic process"/>
    <property type="evidence" value="ECO:0007669"/>
    <property type="project" value="UniProtKB-ARBA"/>
</dbReference>
<dbReference type="PANTHER" id="PTHR45527">
    <property type="entry name" value="NONRIBOSOMAL PEPTIDE SYNTHETASE"/>
    <property type="match status" value="1"/>
</dbReference>
<dbReference type="PANTHER" id="PTHR45527:SF1">
    <property type="entry name" value="FATTY ACID SYNTHASE"/>
    <property type="match status" value="1"/>
</dbReference>
<reference evidence="4" key="1">
    <citation type="submission" date="2021-04" db="EMBL/GenBank/DDBJ databases">
        <title>Genome seq and assembly of Streptomyces sp. RG38.</title>
        <authorList>
            <person name="Chhetri G."/>
        </authorList>
    </citation>
    <scope>NUCLEOTIDE SEQUENCE</scope>
    <source>
        <strain evidence="4">RG38</strain>
    </source>
</reference>
<evidence type="ECO:0000313" key="4">
    <source>
        <dbReference type="EMBL" id="MBQ0828056.1"/>
    </source>
</evidence>
<dbReference type="Gene3D" id="1.10.1200.10">
    <property type="entry name" value="ACP-like"/>
    <property type="match status" value="1"/>
</dbReference>
<dbReference type="SMART" id="SM00823">
    <property type="entry name" value="PKS_PP"/>
    <property type="match status" value="1"/>
</dbReference>